<keyword evidence="3" id="KW-0486">Methionine biosynthesis</keyword>
<evidence type="ECO:0000313" key="5">
    <source>
        <dbReference type="Proteomes" id="UP000005237"/>
    </source>
</evidence>
<feature type="site" description="Transition state stabilizer" evidence="3">
    <location>
        <position position="180"/>
    </location>
</feature>
<evidence type="ECO:0000256" key="2">
    <source>
        <dbReference type="ARBA" id="ARBA00023235"/>
    </source>
</evidence>
<dbReference type="InterPro" id="IPR000649">
    <property type="entry name" value="IF-2B-related"/>
</dbReference>
<comment type="similarity">
    <text evidence="3">Belongs to the eIF-2B alpha/beta/delta subunits family. MtnA subfamily.</text>
</comment>
<dbReference type="NCBIfam" id="TIGR00512">
    <property type="entry name" value="salvage_mtnA"/>
    <property type="match status" value="1"/>
</dbReference>
<dbReference type="Gene3D" id="3.40.50.10470">
    <property type="entry name" value="Translation initiation factor eif-2b, domain 2"/>
    <property type="match status" value="1"/>
</dbReference>
<feature type="active site" description="Proton donor" evidence="3">
    <location>
        <position position="260"/>
    </location>
</feature>
<keyword evidence="5" id="KW-1185">Reference proteome</keyword>
<dbReference type="NCBIfam" id="NF004326">
    <property type="entry name" value="PRK05720.1"/>
    <property type="match status" value="1"/>
</dbReference>
<keyword evidence="2 3" id="KW-0413">Isomerase</keyword>
<organism evidence="4 5">
    <name type="scientific">Caenorhabditis japonica</name>
    <dbReference type="NCBI Taxonomy" id="281687"/>
    <lineage>
        <taxon>Eukaryota</taxon>
        <taxon>Metazoa</taxon>
        <taxon>Ecdysozoa</taxon>
        <taxon>Nematoda</taxon>
        <taxon>Chromadorea</taxon>
        <taxon>Rhabditida</taxon>
        <taxon>Rhabditina</taxon>
        <taxon>Rhabditomorpha</taxon>
        <taxon>Rhabditoidea</taxon>
        <taxon>Rhabditidae</taxon>
        <taxon>Peloderinae</taxon>
        <taxon>Caenorhabditis</taxon>
    </lineage>
</organism>
<dbReference type="InterPro" id="IPR027363">
    <property type="entry name" value="M1Pi_N"/>
</dbReference>
<evidence type="ECO:0000256" key="1">
    <source>
        <dbReference type="ARBA" id="ARBA00022605"/>
    </source>
</evidence>
<proteinExistence type="inferred from homology"/>
<comment type="subcellular location">
    <subcellularLocation>
        <location evidence="3">Cytoplasm</location>
    </subcellularLocation>
    <subcellularLocation>
        <location evidence="3">Nucleus</location>
    </subcellularLocation>
</comment>
<keyword evidence="3" id="KW-0963">Cytoplasm</keyword>
<dbReference type="FunFam" id="1.20.120.420:FF:000003">
    <property type="entry name" value="Methylthioribose-1-phosphate isomerase"/>
    <property type="match status" value="1"/>
</dbReference>
<dbReference type="Proteomes" id="UP000005237">
    <property type="component" value="Unassembled WGS sequence"/>
</dbReference>
<comment type="catalytic activity">
    <reaction evidence="3">
        <text>5-(methylsulfanyl)-alpha-D-ribose 1-phosphate = 5-(methylsulfanyl)-D-ribulose 1-phosphate</text>
        <dbReference type="Rhea" id="RHEA:19989"/>
        <dbReference type="ChEBI" id="CHEBI:58533"/>
        <dbReference type="ChEBI" id="CHEBI:58548"/>
        <dbReference type="EC" id="5.3.1.23"/>
    </reaction>
</comment>
<dbReference type="GO" id="GO:0005634">
    <property type="term" value="C:nucleus"/>
    <property type="evidence" value="ECO:0007669"/>
    <property type="project" value="UniProtKB-SubCell"/>
</dbReference>
<keyword evidence="1 3" id="KW-0028">Amino-acid biosynthesis</keyword>
<comment type="pathway">
    <text evidence="3">Amino-acid biosynthesis; L-methionine biosynthesis via salvage pathway; L-methionine from S-methyl-5-thio-alpha-D-ribose 1-phosphate: step 1/6.</text>
</comment>
<dbReference type="EnsemblMetazoa" id="CJA06910a.1">
    <property type="protein sequence ID" value="CJA06910a.1"/>
    <property type="gene ID" value="WBGene00126114"/>
</dbReference>
<dbReference type="Gene3D" id="1.20.120.420">
    <property type="entry name" value="translation initiation factor eif-2b, domain 1"/>
    <property type="match status" value="1"/>
</dbReference>
<dbReference type="HAMAP" id="MF_01678">
    <property type="entry name" value="Salvage_MtnA"/>
    <property type="match status" value="1"/>
</dbReference>
<dbReference type="InterPro" id="IPR037171">
    <property type="entry name" value="NagB/RpiA_transferase-like"/>
</dbReference>
<protein>
    <recommendedName>
        <fullName evidence="3">Methylthioribose-1-phosphate isomerase</fullName>
        <shortName evidence="3">M1Pi</shortName>
        <shortName evidence="3">MTR-1-P isomerase</shortName>
        <ecNumber evidence="3">5.3.1.23</ecNumber>
    </recommendedName>
    <alternativeName>
        <fullName evidence="3">S-methyl-5-thioribose-1-phosphate isomerase</fullName>
    </alternativeName>
    <alternativeName>
        <fullName evidence="3">Translation initiation factor eIF-2B subunit alpha/beta/delta-like protein</fullName>
    </alternativeName>
</protein>
<name>A0A8R1DMJ2_CAEJA</name>
<reference evidence="4" key="2">
    <citation type="submission" date="2022-06" db="UniProtKB">
        <authorList>
            <consortium name="EnsemblMetazoa"/>
        </authorList>
    </citation>
    <scope>IDENTIFICATION</scope>
    <source>
        <strain evidence="4">DF5081</strain>
    </source>
</reference>
<accession>A0A8R1DMJ2</accession>
<dbReference type="AlphaFoldDB" id="A0A8R1DMJ2"/>
<evidence type="ECO:0000313" key="4">
    <source>
        <dbReference type="EnsemblMetazoa" id="CJA06910a.1"/>
    </source>
</evidence>
<dbReference type="OMA" id="CETRPLN"/>
<dbReference type="FunFam" id="3.40.50.10470:FF:000028">
    <property type="entry name" value="Methylthioribose-1-phosphate isomerase"/>
    <property type="match status" value="1"/>
</dbReference>
<dbReference type="InterPro" id="IPR011559">
    <property type="entry name" value="Initiation_fac_2B_a/b/d"/>
</dbReference>
<dbReference type="GO" id="GO:0046523">
    <property type="term" value="F:S-methyl-5-thioribose-1-phosphate isomerase activity"/>
    <property type="evidence" value="ECO:0007669"/>
    <property type="project" value="UniProtKB-UniRule"/>
</dbReference>
<dbReference type="PANTHER" id="PTHR43475:SF1">
    <property type="entry name" value="METHYLTHIORIBOSE-1-PHOSPHATE ISOMERASE"/>
    <property type="match status" value="1"/>
</dbReference>
<dbReference type="PANTHER" id="PTHR43475">
    <property type="entry name" value="METHYLTHIORIBOSE-1-PHOSPHATE ISOMERASE"/>
    <property type="match status" value="1"/>
</dbReference>
<evidence type="ECO:0000256" key="3">
    <source>
        <dbReference type="HAMAP-Rule" id="MF_03119"/>
    </source>
</evidence>
<dbReference type="InterPro" id="IPR042529">
    <property type="entry name" value="IF_2B-like_C"/>
</dbReference>
<dbReference type="InterPro" id="IPR005251">
    <property type="entry name" value="IF-M1Pi"/>
</dbReference>
<dbReference type="EC" id="5.3.1.23" evidence="3"/>
<dbReference type="GO" id="GO:0019509">
    <property type="term" value="P:L-methionine salvage from methylthioadenosine"/>
    <property type="evidence" value="ECO:0007669"/>
    <property type="project" value="UniProtKB-UniRule"/>
</dbReference>
<dbReference type="NCBIfam" id="TIGR00524">
    <property type="entry name" value="eIF-2B_rel"/>
    <property type="match status" value="1"/>
</dbReference>
<dbReference type="Pfam" id="PF01008">
    <property type="entry name" value="IF-2B"/>
    <property type="match status" value="1"/>
</dbReference>
<dbReference type="GO" id="GO:0005737">
    <property type="term" value="C:cytoplasm"/>
    <property type="evidence" value="ECO:0007669"/>
    <property type="project" value="UniProtKB-SubCell"/>
</dbReference>
<reference evidence="5" key="1">
    <citation type="submission" date="2010-08" db="EMBL/GenBank/DDBJ databases">
        <authorList>
            <consortium name="Caenorhabditis japonica Sequencing Consortium"/>
            <person name="Wilson R.K."/>
        </authorList>
    </citation>
    <scope>NUCLEOTIDE SEQUENCE [LARGE SCALE GENOMIC DNA]</scope>
    <source>
        <strain evidence="5">DF5081</strain>
    </source>
</reference>
<dbReference type="SUPFAM" id="SSF100950">
    <property type="entry name" value="NagB/RpiA/CoA transferase-like"/>
    <property type="match status" value="1"/>
</dbReference>
<sequence>MSQKVNKIVNGPIPDSFMADESTRLESLKFDGQNLQVLDQLLLPHEIRWIPIDGVTAAFAVIKSMQVRGAPLIAVVGSLGLLLELQKMSQLGSEDVKQKIAYLISSRPTAVDLRNAVNGLIPILEESGSSDAEKLERCRSHLLDVYTSEKLQNRTLVWNGYQELISAFPNTEKLTVMTICNTGSLATVSWGTALGVIRALHSENRLKMVYVLETRPYNQGVRLTATELLHGGVPFKLITDSMAAWTMKNHQVDCVLTGADNVARNGDTANKIGTYMLAVLCQHHNVNFYPVVPFTSINRKIASGDEIRIEERPSGEMLRVNGVLVGDEKIPVWNPAFDVTPATLITKILTDFGNWKPEDLEGQIQSFVS</sequence>
<comment type="function">
    <text evidence="3">Catalyzes the interconversion of methylthioribose-1-phosphate (MTR-1-P) into methylthioribulose-1-phosphate (MTRu-1-P).</text>
</comment>
<keyword evidence="3" id="KW-0539">Nucleus</keyword>